<dbReference type="Gene3D" id="3.50.50.60">
    <property type="entry name" value="FAD/NAD(P)-binding domain"/>
    <property type="match status" value="2"/>
</dbReference>
<dbReference type="InterPro" id="IPR016156">
    <property type="entry name" value="FAD/NAD-linked_Rdtase_dimer_sf"/>
</dbReference>
<sequence>MKKIVVIGGVAGGMSFATRYRRLNQADEITIFEKGPFVSFANCGIPYYISGEIDSRDKLLVAKDTMLIDRFNLIIKQNHEVVKIEPKKKQVIVKNNGVESAYPYDKLVISTGAKPIIPQVKGMDTIPYFTLRNIPDLDYIMDFIHTNNPKKVAIIGAGFIGLEVAENLKKLGLHVSIIERANQVLTPLDYEMSQFARLELEKQGIDVYTSKDLLEIEDNKLIFDDLKLDADFIISSIGVVPESNLAVEAGIKVGMRNGIKVDEYFETSIKDIYAVGDAIIVKNFITNEDTLIPLASPANRQGRQLADILNGLDVKYQGTLGTSIVRLFDQTFASTGLNEKQLGNRAYEVIHLLANDHAGYYPGATSINLKVIFDPKTQKILGAQAVGKKGVDKRIDIIATAIKSGLKVTELQELEFTYAPPFGSAKDIVNLAGYVSQNVILGLSKTVQWHQVDALIEEGAFFVDVRNTSEVRSLGKIKGALNIPIDDLRSRLDEIPKDKKIVLYCQSGTRSYNAEQILRPLGYDCYNLDGSYSIYSKTQKEVK</sequence>
<dbReference type="SUPFAM" id="SSF55424">
    <property type="entry name" value="FAD/NAD-linked reductases, dimerisation (C-terminal) domain"/>
    <property type="match status" value="1"/>
</dbReference>
<evidence type="ECO:0000313" key="9">
    <source>
        <dbReference type="Proteomes" id="UP000315938"/>
    </source>
</evidence>
<dbReference type="InterPro" id="IPR036188">
    <property type="entry name" value="FAD/NAD-bd_sf"/>
</dbReference>
<evidence type="ECO:0000259" key="7">
    <source>
        <dbReference type="PROSITE" id="PS50206"/>
    </source>
</evidence>
<gene>
    <name evidence="8" type="ORF">FNV44_01835</name>
</gene>
<proteinExistence type="inferred from homology"/>
<name>A0A553IHY3_ACHLA</name>
<dbReference type="SMART" id="SM00450">
    <property type="entry name" value="RHOD"/>
    <property type="match status" value="1"/>
</dbReference>
<dbReference type="Pfam" id="PF02852">
    <property type="entry name" value="Pyr_redox_dim"/>
    <property type="match status" value="1"/>
</dbReference>
<evidence type="ECO:0000256" key="1">
    <source>
        <dbReference type="ARBA" id="ARBA00001974"/>
    </source>
</evidence>
<dbReference type="InterPro" id="IPR004099">
    <property type="entry name" value="Pyr_nucl-diS_OxRdtase_dimer"/>
</dbReference>
<keyword evidence="3" id="KW-0285">Flavoprotein</keyword>
<dbReference type="GO" id="GO:0016491">
    <property type="term" value="F:oxidoreductase activity"/>
    <property type="evidence" value="ECO:0007669"/>
    <property type="project" value="UniProtKB-KW"/>
</dbReference>
<evidence type="ECO:0000256" key="5">
    <source>
        <dbReference type="ARBA" id="ARBA00023002"/>
    </source>
</evidence>
<evidence type="ECO:0000313" key="8">
    <source>
        <dbReference type="EMBL" id="TRX99802.1"/>
    </source>
</evidence>
<reference evidence="8 9" key="1">
    <citation type="submission" date="2019-07" db="EMBL/GenBank/DDBJ databases">
        <title>Genome sequence of Acholeplasma laidlawii strain with increased resistance to erythromycin.</title>
        <authorList>
            <person name="Medvedeva E.S."/>
            <person name="Baranova N.B."/>
            <person name="Siniagina M.N."/>
            <person name="Mouzykantov A."/>
            <person name="Chernova O.A."/>
            <person name="Chernov V.M."/>
        </authorList>
    </citation>
    <scope>NUCLEOTIDE SEQUENCE [LARGE SCALE GENOMIC DNA]</scope>
    <source>
        <strain evidence="8 9">PG8REry</strain>
    </source>
</reference>
<comment type="cofactor">
    <cofactor evidence="1">
        <name>FAD</name>
        <dbReference type="ChEBI" id="CHEBI:57692"/>
    </cofactor>
</comment>
<organism evidence="8 9">
    <name type="scientific">Acholeplasma laidlawii</name>
    <dbReference type="NCBI Taxonomy" id="2148"/>
    <lineage>
        <taxon>Bacteria</taxon>
        <taxon>Bacillati</taxon>
        <taxon>Mycoplasmatota</taxon>
        <taxon>Mollicutes</taxon>
        <taxon>Acholeplasmatales</taxon>
        <taxon>Acholeplasmataceae</taxon>
        <taxon>Acholeplasma</taxon>
    </lineage>
</organism>
<dbReference type="InterPro" id="IPR036873">
    <property type="entry name" value="Rhodanese-like_dom_sf"/>
</dbReference>
<evidence type="ECO:0000256" key="2">
    <source>
        <dbReference type="ARBA" id="ARBA00009130"/>
    </source>
</evidence>
<dbReference type="Pfam" id="PF07992">
    <property type="entry name" value="Pyr_redox_2"/>
    <property type="match status" value="1"/>
</dbReference>
<keyword evidence="6" id="KW-0676">Redox-active center</keyword>
<dbReference type="SUPFAM" id="SSF52821">
    <property type="entry name" value="Rhodanese/Cell cycle control phosphatase"/>
    <property type="match status" value="1"/>
</dbReference>
<feature type="domain" description="Rhodanese" evidence="7">
    <location>
        <begin position="456"/>
        <end position="540"/>
    </location>
</feature>
<dbReference type="Proteomes" id="UP000315938">
    <property type="component" value="Unassembled WGS sequence"/>
</dbReference>
<dbReference type="Pfam" id="PF00581">
    <property type="entry name" value="Rhodanese"/>
    <property type="match status" value="1"/>
</dbReference>
<dbReference type="PROSITE" id="PS50206">
    <property type="entry name" value="RHODANESE_3"/>
    <property type="match status" value="1"/>
</dbReference>
<dbReference type="Gene3D" id="3.40.250.10">
    <property type="entry name" value="Rhodanese-like domain"/>
    <property type="match status" value="1"/>
</dbReference>
<dbReference type="EMBL" id="VKID01000001">
    <property type="protein sequence ID" value="TRX99802.1"/>
    <property type="molecule type" value="Genomic_DNA"/>
</dbReference>
<evidence type="ECO:0000256" key="6">
    <source>
        <dbReference type="ARBA" id="ARBA00023284"/>
    </source>
</evidence>
<keyword evidence="5" id="KW-0560">Oxidoreductase</keyword>
<dbReference type="AlphaFoldDB" id="A0A553IHY3"/>
<comment type="caution">
    <text evidence="8">The sequence shown here is derived from an EMBL/GenBank/DDBJ whole genome shotgun (WGS) entry which is preliminary data.</text>
</comment>
<evidence type="ECO:0000256" key="4">
    <source>
        <dbReference type="ARBA" id="ARBA00022827"/>
    </source>
</evidence>
<keyword evidence="4" id="KW-0274">FAD</keyword>
<dbReference type="InterPro" id="IPR001763">
    <property type="entry name" value="Rhodanese-like_dom"/>
</dbReference>
<dbReference type="InterPro" id="IPR023753">
    <property type="entry name" value="FAD/NAD-binding_dom"/>
</dbReference>
<dbReference type="RefSeq" id="WP_143215659.1">
    <property type="nucleotide sequence ID" value="NZ_VKID01000001.1"/>
</dbReference>
<accession>A0A553IHY3</accession>
<dbReference type="PANTHER" id="PTHR43429:SF1">
    <property type="entry name" value="NAD(P)H SULFUR OXIDOREDUCTASE (COA-DEPENDENT)"/>
    <property type="match status" value="1"/>
</dbReference>
<evidence type="ECO:0000256" key="3">
    <source>
        <dbReference type="ARBA" id="ARBA00022630"/>
    </source>
</evidence>
<comment type="similarity">
    <text evidence="2">Belongs to the class-III pyridine nucleotide-disulfide oxidoreductase family.</text>
</comment>
<dbReference type="PRINTS" id="PR00368">
    <property type="entry name" value="FADPNR"/>
</dbReference>
<dbReference type="PANTHER" id="PTHR43429">
    <property type="entry name" value="PYRIDINE NUCLEOTIDE-DISULFIDE OXIDOREDUCTASE DOMAIN-CONTAINING"/>
    <property type="match status" value="1"/>
</dbReference>
<dbReference type="SUPFAM" id="SSF51905">
    <property type="entry name" value="FAD/NAD(P)-binding domain"/>
    <property type="match status" value="2"/>
</dbReference>
<protein>
    <submittedName>
        <fullName evidence="8">CoA-disulfide reductase</fullName>
    </submittedName>
</protein>
<dbReference type="InterPro" id="IPR050260">
    <property type="entry name" value="FAD-bd_OxRdtase"/>
</dbReference>
<dbReference type="PRINTS" id="PR00411">
    <property type="entry name" value="PNDRDTASEI"/>
</dbReference>